<dbReference type="Pfam" id="PF03009">
    <property type="entry name" value="GDPD"/>
    <property type="match status" value="1"/>
</dbReference>
<dbReference type="EMBL" id="PYBW01000082">
    <property type="protein sequence ID" value="PYC76660.1"/>
    <property type="molecule type" value="Genomic_DNA"/>
</dbReference>
<dbReference type="SUPFAM" id="SSF51695">
    <property type="entry name" value="PLC-like phosphodiesterases"/>
    <property type="match status" value="1"/>
</dbReference>
<protein>
    <submittedName>
        <fullName evidence="2">Glycerophosphodiester phosphodiesterase</fullName>
    </submittedName>
</protein>
<dbReference type="Gene3D" id="3.20.20.190">
    <property type="entry name" value="Phosphatidylinositol (PI) phosphodiesterase"/>
    <property type="match status" value="1"/>
</dbReference>
<organism evidence="2 3">
    <name type="scientific">Streptomyces tateyamensis</name>
    <dbReference type="NCBI Taxonomy" id="565073"/>
    <lineage>
        <taxon>Bacteria</taxon>
        <taxon>Bacillati</taxon>
        <taxon>Actinomycetota</taxon>
        <taxon>Actinomycetes</taxon>
        <taxon>Kitasatosporales</taxon>
        <taxon>Streptomycetaceae</taxon>
        <taxon>Streptomyces</taxon>
    </lineage>
</organism>
<dbReference type="PROSITE" id="PS51704">
    <property type="entry name" value="GP_PDE"/>
    <property type="match status" value="1"/>
</dbReference>
<dbReference type="OrthoDB" id="5241788at2"/>
<dbReference type="GO" id="GO:0008081">
    <property type="term" value="F:phosphoric diester hydrolase activity"/>
    <property type="evidence" value="ECO:0007669"/>
    <property type="project" value="InterPro"/>
</dbReference>
<dbReference type="PANTHER" id="PTHR46211">
    <property type="entry name" value="GLYCEROPHOSPHORYL DIESTER PHOSPHODIESTERASE"/>
    <property type="match status" value="1"/>
</dbReference>
<proteinExistence type="predicted"/>
<comment type="caution">
    <text evidence="2">The sequence shown here is derived from an EMBL/GenBank/DDBJ whole genome shotgun (WGS) entry which is preliminary data.</text>
</comment>
<keyword evidence="3" id="KW-1185">Reference proteome</keyword>
<feature type="domain" description="GP-PDE" evidence="1">
    <location>
        <begin position="9"/>
        <end position="233"/>
    </location>
</feature>
<dbReference type="InterPro" id="IPR017946">
    <property type="entry name" value="PLC-like_Pdiesterase_TIM-brl"/>
</dbReference>
<dbReference type="InterPro" id="IPR030395">
    <property type="entry name" value="GP_PDE_dom"/>
</dbReference>
<accession>A0A2V4NC10</accession>
<dbReference type="CDD" id="cd08556">
    <property type="entry name" value="GDPD"/>
    <property type="match status" value="1"/>
</dbReference>
<name>A0A2V4NC10_9ACTN</name>
<dbReference type="RefSeq" id="WP_110671629.1">
    <property type="nucleotide sequence ID" value="NZ_PYBW01000082.1"/>
</dbReference>
<evidence type="ECO:0000259" key="1">
    <source>
        <dbReference type="PROSITE" id="PS51704"/>
    </source>
</evidence>
<evidence type="ECO:0000313" key="3">
    <source>
        <dbReference type="Proteomes" id="UP000248039"/>
    </source>
</evidence>
<sequence length="235" mass="25012">MTAVDAVRPIAVAHRGDPYRYRENTLASVAAAFAAGADAVEVDVQLTRDGVPVLLHDRTLKRLWGLDRPVARLTAAQLAAQRFAGGERVPTLAEALKLTAEQGGRRLLIDLDDAQPVAATWAAVGAAGAEDLVAFCGPTAAMFAVRELAPGAQLSLTWKQPAMPAAALLADLAPRYLNPPFGLLDAGFMARAAELGLLVSTWTVDTRRTMRRIRALGAASITSNRIGVLRQELDR</sequence>
<dbReference type="GO" id="GO:0006629">
    <property type="term" value="P:lipid metabolic process"/>
    <property type="evidence" value="ECO:0007669"/>
    <property type="project" value="InterPro"/>
</dbReference>
<evidence type="ECO:0000313" key="2">
    <source>
        <dbReference type="EMBL" id="PYC76660.1"/>
    </source>
</evidence>
<dbReference type="Proteomes" id="UP000248039">
    <property type="component" value="Unassembled WGS sequence"/>
</dbReference>
<gene>
    <name evidence="2" type="ORF">C7C46_22055</name>
</gene>
<dbReference type="AlphaFoldDB" id="A0A2V4NC10"/>
<dbReference type="PANTHER" id="PTHR46211:SF1">
    <property type="entry name" value="GLYCEROPHOSPHODIESTER PHOSPHODIESTERASE, CYTOPLASMIC"/>
    <property type="match status" value="1"/>
</dbReference>
<reference evidence="2 3" key="1">
    <citation type="submission" date="2018-03" db="EMBL/GenBank/DDBJ databases">
        <title>Bioinformatic expansion and discovery of thiopeptide antibiotics.</title>
        <authorList>
            <person name="Schwalen C.J."/>
            <person name="Hudson G.A."/>
            <person name="Mitchell D.A."/>
        </authorList>
    </citation>
    <scope>NUCLEOTIDE SEQUENCE [LARGE SCALE GENOMIC DNA]</scope>
    <source>
        <strain evidence="2 3">ATCC 21389</strain>
    </source>
</reference>